<accession>A0A4V5NLE3</accession>
<proteinExistence type="predicted"/>
<dbReference type="AlphaFoldDB" id="A0A4V5NLE3"/>
<dbReference type="EMBL" id="SWAU01000333">
    <property type="protein sequence ID" value="TKA94527.1"/>
    <property type="molecule type" value="Genomic_DNA"/>
</dbReference>
<evidence type="ECO:0000313" key="1">
    <source>
        <dbReference type="EMBL" id="TKA94527.1"/>
    </source>
</evidence>
<comment type="caution">
    <text evidence="1">The sequence shown here is derived from an EMBL/GenBank/DDBJ whole genome shotgun (WGS) entry which is preliminary data.</text>
</comment>
<organism evidence="1 2">
    <name type="scientific">Cereibacter changlensis</name>
    <dbReference type="NCBI Taxonomy" id="402884"/>
    <lineage>
        <taxon>Bacteria</taxon>
        <taxon>Pseudomonadati</taxon>
        <taxon>Pseudomonadota</taxon>
        <taxon>Alphaproteobacteria</taxon>
        <taxon>Rhodobacterales</taxon>
        <taxon>Paracoccaceae</taxon>
        <taxon>Cereibacter</taxon>
    </lineage>
</organism>
<gene>
    <name evidence="1" type="ORF">FAZ78_21825</name>
</gene>
<sequence length="30" mass="2918">LEAAARAAAPGGQLANGYLRGHAGAEWAPA</sequence>
<reference evidence="1 2" key="1">
    <citation type="submission" date="2019-04" db="EMBL/GenBank/DDBJ databases">
        <title>Crypto-aerobic microbial life in anoxic (sulfidic) marine sediments.</title>
        <authorList>
            <person name="Bhattacharya S."/>
            <person name="Roy C."/>
            <person name="Mondal N."/>
            <person name="Sarkar J."/>
            <person name="Mandal S."/>
            <person name="Rameez M.J."/>
            <person name="Ghosh W."/>
        </authorList>
    </citation>
    <scope>NUCLEOTIDE SEQUENCE [LARGE SCALE GENOMIC DNA]</scope>
    <source>
        <strain evidence="1 2">SBBC</strain>
    </source>
</reference>
<dbReference type="Proteomes" id="UP000306340">
    <property type="component" value="Unassembled WGS sequence"/>
</dbReference>
<evidence type="ECO:0000313" key="2">
    <source>
        <dbReference type="Proteomes" id="UP000306340"/>
    </source>
</evidence>
<protein>
    <submittedName>
        <fullName evidence="1">U32 family peptidase</fullName>
    </submittedName>
</protein>
<name>A0A4V5NLE3_9RHOB</name>
<feature type="non-terminal residue" evidence="1">
    <location>
        <position position="1"/>
    </location>
</feature>